<evidence type="ECO:0008006" key="6">
    <source>
        <dbReference type="Google" id="ProtNLM"/>
    </source>
</evidence>
<feature type="transmembrane region" description="Helical" evidence="1">
    <location>
        <begin position="12"/>
        <end position="29"/>
    </location>
</feature>
<dbReference type="RefSeq" id="WP_154607765.1">
    <property type="nucleotide sequence ID" value="NZ_CP072115.1"/>
</dbReference>
<dbReference type="EMBL" id="WUBJ01000002">
    <property type="protein sequence ID" value="MWV55726.1"/>
    <property type="molecule type" value="Genomic_DNA"/>
</dbReference>
<organism evidence="3 5">
    <name type="scientific">Streptococcus zhangguiae</name>
    <dbReference type="NCBI Taxonomy" id="2664091"/>
    <lineage>
        <taxon>Bacteria</taxon>
        <taxon>Bacillati</taxon>
        <taxon>Bacillota</taxon>
        <taxon>Bacilli</taxon>
        <taxon>Lactobacillales</taxon>
        <taxon>Streptococcaceae</taxon>
        <taxon>Streptococcus</taxon>
    </lineage>
</organism>
<dbReference type="Proteomes" id="UP000435060">
    <property type="component" value="Unassembled WGS sequence"/>
</dbReference>
<dbReference type="EMBL" id="WLCG01000002">
    <property type="protein sequence ID" value="MTB63745.1"/>
    <property type="molecule type" value="Genomic_DNA"/>
</dbReference>
<proteinExistence type="predicted"/>
<sequence>MVNWIYRYQKEVLVGLFLLLAVVSFFVLSDSQLVLNMNAQSILALDEKKETVLTLTALTGTTSTAITLIPGDVGGPLAENIADLADYLLVVYAGIWLQKYLLSITGLVVFKWLVPGALVLFAGNIYLNNKKVKQLAIRLSLFSAVILFIIPTSVFVSNKIESTYNSSIAKTIEAAQQVSETTKEQSENSIWEKVTGAAKGLLEKFETAFGNMVDAVAVLVVTTCVIPLLVFAFFIWLCNVIFGLTWSPSIPKKRVIGKIVRGRSSR</sequence>
<keyword evidence="1" id="KW-0812">Transmembrane</keyword>
<evidence type="ECO:0000313" key="3">
    <source>
        <dbReference type="EMBL" id="MWV55726.1"/>
    </source>
</evidence>
<feature type="transmembrane region" description="Helical" evidence="1">
    <location>
        <begin position="100"/>
        <end position="123"/>
    </location>
</feature>
<feature type="transmembrane region" description="Helical" evidence="1">
    <location>
        <begin position="135"/>
        <end position="156"/>
    </location>
</feature>
<keyword evidence="4" id="KW-1185">Reference proteome</keyword>
<name>A0A6I4R7F7_9STRE</name>
<comment type="caution">
    <text evidence="3">The sequence shown here is derived from an EMBL/GenBank/DDBJ whole genome shotgun (WGS) entry which is preliminary data.</text>
</comment>
<feature type="transmembrane region" description="Helical" evidence="1">
    <location>
        <begin position="215"/>
        <end position="244"/>
    </location>
</feature>
<gene>
    <name evidence="2" type="ORF">GGG87_01800</name>
    <name evidence="3" type="ORF">GGH11_01800</name>
</gene>
<evidence type="ECO:0000313" key="2">
    <source>
        <dbReference type="EMBL" id="MTB63745.1"/>
    </source>
</evidence>
<protein>
    <recommendedName>
        <fullName evidence="6">Beta-carotene 15,15'-monooxygenase</fullName>
    </recommendedName>
</protein>
<evidence type="ECO:0000313" key="4">
    <source>
        <dbReference type="Proteomes" id="UP000435060"/>
    </source>
</evidence>
<evidence type="ECO:0000313" key="5">
    <source>
        <dbReference type="Proteomes" id="UP000435423"/>
    </source>
</evidence>
<accession>A0A6I4R7F7</accession>
<keyword evidence="1" id="KW-0472">Membrane</keyword>
<reference evidence="2 4" key="2">
    <citation type="submission" date="2019-11" db="EMBL/GenBank/DDBJ databases">
        <title>Streptococcis sp. isolated from the respiratory tract of Marmot.</title>
        <authorList>
            <person name="Zhang G."/>
        </authorList>
    </citation>
    <scope>NUCLEOTIDE SEQUENCE [LARGE SCALE GENOMIC DNA]</scope>
    <source>
        <strain evidence="4">zg-86</strain>
        <strain evidence="2">Zg-86</strain>
    </source>
</reference>
<dbReference type="AlphaFoldDB" id="A0A6I4R7F7"/>
<dbReference type="Proteomes" id="UP000435423">
    <property type="component" value="Unassembled WGS sequence"/>
</dbReference>
<keyword evidence="1" id="KW-1133">Transmembrane helix</keyword>
<reference evidence="3 5" key="1">
    <citation type="submission" date="2019-10" db="EMBL/GenBank/DDBJ databases">
        <title>Streptococcis sp, isolated from the respiratory tract of Marmot.</title>
        <authorList>
            <person name="Zhang G."/>
        </authorList>
    </citation>
    <scope>NUCLEOTIDE SEQUENCE [LARGE SCALE GENOMIC DNA]</scope>
    <source>
        <strain evidence="5">zg-70</strain>
        <strain evidence="3">Zg-70</strain>
    </source>
</reference>
<evidence type="ECO:0000256" key="1">
    <source>
        <dbReference type="SAM" id="Phobius"/>
    </source>
</evidence>